<evidence type="ECO:0000313" key="2">
    <source>
        <dbReference type="Proteomes" id="UP000283269"/>
    </source>
</evidence>
<organism evidence="1 2">
    <name type="scientific">Psilocybe cyanescens</name>
    <dbReference type="NCBI Taxonomy" id="93625"/>
    <lineage>
        <taxon>Eukaryota</taxon>
        <taxon>Fungi</taxon>
        <taxon>Dikarya</taxon>
        <taxon>Basidiomycota</taxon>
        <taxon>Agaricomycotina</taxon>
        <taxon>Agaricomycetes</taxon>
        <taxon>Agaricomycetidae</taxon>
        <taxon>Agaricales</taxon>
        <taxon>Agaricineae</taxon>
        <taxon>Strophariaceae</taxon>
        <taxon>Psilocybe</taxon>
    </lineage>
</organism>
<gene>
    <name evidence="1" type="ORF">CVT25_006719</name>
</gene>
<protein>
    <submittedName>
        <fullName evidence="1">Uncharacterized protein</fullName>
    </submittedName>
</protein>
<reference evidence="1 2" key="1">
    <citation type="journal article" date="2018" name="Evol. Lett.">
        <title>Horizontal gene cluster transfer increased hallucinogenic mushroom diversity.</title>
        <authorList>
            <person name="Reynolds H.T."/>
            <person name="Vijayakumar V."/>
            <person name="Gluck-Thaler E."/>
            <person name="Korotkin H.B."/>
            <person name="Matheny P.B."/>
            <person name="Slot J.C."/>
        </authorList>
    </citation>
    <scope>NUCLEOTIDE SEQUENCE [LARGE SCALE GENOMIC DNA]</scope>
    <source>
        <strain evidence="1 2">2631</strain>
    </source>
</reference>
<dbReference type="Proteomes" id="UP000283269">
    <property type="component" value="Unassembled WGS sequence"/>
</dbReference>
<name>A0A409XE82_PSICY</name>
<dbReference type="EMBL" id="NHYD01001952">
    <property type="protein sequence ID" value="PPQ89041.1"/>
    <property type="molecule type" value="Genomic_DNA"/>
</dbReference>
<evidence type="ECO:0000313" key="1">
    <source>
        <dbReference type="EMBL" id="PPQ89041.1"/>
    </source>
</evidence>
<dbReference type="AlphaFoldDB" id="A0A409XE82"/>
<dbReference type="InParanoid" id="A0A409XE82"/>
<sequence>MNLGLLAAAVDDLLFIFEVLTGFQIPDTLFIAGRHGLILNQPGYKSSKLENVGIQRFDHLDDISARVQVGCGQEHVDSL</sequence>
<keyword evidence="2" id="KW-1185">Reference proteome</keyword>
<accession>A0A409XE82</accession>
<comment type="caution">
    <text evidence="1">The sequence shown here is derived from an EMBL/GenBank/DDBJ whole genome shotgun (WGS) entry which is preliminary data.</text>
</comment>
<proteinExistence type="predicted"/>